<keyword evidence="7" id="KW-0067">ATP-binding</keyword>
<protein>
    <recommendedName>
        <fullName evidence="2">histidine kinase</fullName>
        <ecNumber evidence="2">2.7.13.3</ecNumber>
    </recommendedName>
</protein>
<dbReference type="InterPro" id="IPR036890">
    <property type="entry name" value="HATPase_C_sf"/>
</dbReference>
<name>A0ABP7CB99_9ACTN</name>
<organism evidence="12 13">
    <name type="scientific">Nonomuraea antimicrobica</name>
    <dbReference type="NCBI Taxonomy" id="561173"/>
    <lineage>
        <taxon>Bacteria</taxon>
        <taxon>Bacillati</taxon>
        <taxon>Actinomycetota</taxon>
        <taxon>Actinomycetes</taxon>
        <taxon>Streptosporangiales</taxon>
        <taxon>Streptosporangiaceae</taxon>
        <taxon>Nonomuraea</taxon>
    </lineage>
</organism>
<evidence type="ECO:0000256" key="3">
    <source>
        <dbReference type="ARBA" id="ARBA00022553"/>
    </source>
</evidence>
<dbReference type="Pfam" id="PF23539">
    <property type="entry name" value="DUF7134"/>
    <property type="match status" value="1"/>
</dbReference>
<evidence type="ECO:0000256" key="5">
    <source>
        <dbReference type="ARBA" id="ARBA00022741"/>
    </source>
</evidence>
<proteinExistence type="predicted"/>
<evidence type="ECO:0000256" key="1">
    <source>
        <dbReference type="ARBA" id="ARBA00000085"/>
    </source>
</evidence>
<keyword evidence="5" id="KW-0547">Nucleotide-binding</keyword>
<dbReference type="PANTHER" id="PTHR24421">
    <property type="entry name" value="NITRATE/NITRITE SENSOR PROTEIN NARX-RELATED"/>
    <property type="match status" value="1"/>
</dbReference>
<dbReference type="CDD" id="cd16917">
    <property type="entry name" value="HATPase_UhpB-NarQ-NarX-like"/>
    <property type="match status" value="1"/>
</dbReference>
<keyword evidence="9" id="KW-0175">Coiled coil</keyword>
<dbReference type="Proteomes" id="UP001500902">
    <property type="component" value="Unassembled WGS sequence"/>
</dbReference>
<dbReference type="GO" id="GO:0016301">
    <property type="term" value="F:kinase activity"/>
    <property type="evidence" value="ECO:0007669"/>
    <property type="project" value="UniProtKB-KW"/>
</dbReference>
<keyword evidence="13" id="KW-1185">Reference proteome</keyword>
<reference evidence="13" key="1">
    <citation type="journal article" date="2019" name="Int. J. Syst. Evol. Microbiol.">
        <title>The Global Catalogue of Microorganisms (GCM) 10K type strain sequencing project: providing services to taxonomists for standard genome sequencing and annotation.</title>
        <authorList>
            <consortium name="The Broad Institute Genomics Platform"/>
            <consortium name="The Broad Institute Genome Sequencing Center for Infectious Disease"/>
            <person name="Wu L."/>
            <person name="Ma J."/>
        </authorList>
    </citation>
    <scope>NUCLEOTIDE SEQUENCE [LARGE SCALE GENOMIC DNA]</scope>
    <source>
        <strain evidence="13">JCM 16904</strain>
    </source>
</reference>
<dbReference type="PANTHER" id="PTHR24421:SF10">
    <property type="entry name" value="NITRATE_NITRITE SENSOR PROTEIN NARQ"/>
    <property type="match status" value="1"/>
</dbReference>
<dbReference type="EMBL" id="BAAAZP010000102">
    <property type="protein sequence ID" value="GAA3685824.1"/>
    <property type="molecule type" value="Genomic_DNA"/>
</dbReference>
<feature type="domain" description="Histidine kinase/HSP90-like ATPase" evidence="11">
    <location>
        <begin position="295"/>
        <end position="385"/>
    </location>
</feature>
<sequence>MTSVLGTFAYLVGMDSRKVDTLVAVGALAAIVGGTYGNLSWTGPFERPLDPAGLTLITIAALSLAFRRTSPLAAGAVAAACAIVYYGARYPGVFTAGPALAAIYTLASLGRRRAAIWLAAGLAVPVYAIMALAADDPAAGNWMTLLSGWLVAMVVVGEVVRARRAYLRAVEQRAEEAERTREEAALRRAGEERLWIAQELHDSLTHSISVVNVQAALAVELFDRHPDRAREALAAIKESGREAMNELRASLGVLRQLEEPEAGLSGLPRLVSRAERAGLRVSHTVVGEPYALAAEADRAAYRIVQEALTNVLRHAGTAAAVTVTVEYDHAKVVLRVENDGEPGTPGPGMGLIGMRERAVAVGGSVTAGPGESGGFAVRAELPTGPVPA</sequence>
<dbReference type="InterPro" id="IPR055558">
    <property type="entry name" value="DUF7134"/>
</dbReference>
<keyword evidence="10" id="KW-1133">Transmembrane helix</keyword>
<keyword evidence="10" id="KW-0472">Membrane</keyword>
<comment type="catalytic activity">
    <reaction evidence="1">
        <text>ATP + protein L-histidine = ADP + protein N-phospho-L-histidine.</text>
        <dbReference type="EC" id="2.7.13.3"/>
    </reaction>
</comment>
<evidence type="ECO:0000256" key="2">
    <source>
        <dbReference type="ARBA" id="ARBA00012438"/>
    </source>
</evidence>
<feature type="transmembrane region" description="Helical" evidence="10">
    <location>
        <begin position="140"/>
        <end position="160"/>
    </location>
</feature>
<gene>
    <name evidence="12" type="ORF">GCM10022224_058260</name>
</gene>
<feature type="transmembrane region" description="Helical" evidence="10">
    <location>
        <begin position="71"/>
        <end position="87"/>
    </location>
</feature>
<evidence type="ECO:0000256" key="9">
    <source>
        <dbReference type="SAM" id="Coils"/>
    </source>
</evidence>
<feature type="coiled-coil region" evidence="9">
    <location>
        <begin position="167"/>
        <end position="194"/>
    </location>
</feature>
<keyword evidence="6 12" id="KW-0418">Kinase</keyword>
<evidence type="ECO:0000259" key="11">
    <source>
        <dbReference type="SMART" id="SM00387"/>
    </source>
</evidence>
<dbReference type="InterPro" id="IPR003594">
    <property type="entry name" value="HATPase_dom"/>
</dbReference>
<accession>A0ABP7CB99</accession>
<evidence type="ECO:0000313" key="12">
    <source>
        <dbReference type="EMBL" id="GAA3685824.1"/>
    </source>
</evidence>
<dbReference type="EC" id="2.7.13.3" evidence="2"/>
<keyword evidence="8" id="KW-0902">Two-component regulatory system</keyword>
<dbReference type="Pfam" id="PF07730">
    <property type="entry name" value="HisKA_3"/>
    <property type="match status" value="1"/>
</dbReference>
<dbReference type="Gene3D" id="3.30.565.10">
    <property type="entry name" value="Histidine kinase-like ATPase, C-terminal domain"/>
    <property type="match status" value="1"/>
</dbReference>
<evidence type="ECO:0000256" key="10">
    <source>
        <dbReference type="SAM" id="Phobius"/>
    </source>
</evidence>
<dbReference type="SMART" id="SM00387">
    <property type="entry name" value="HATPase_c"/>
    <property type="match status" value="1"/>
</dbReference>
<evidence type="ECO:0000313" key="13">
    <source>
        <dbReference type="Proteomes" id="UP001500902"/>
    </source>
</evidence>
<dbReference type="Pfam" id="PF02518">
    <property type="entry name" value="HATPase_c"/>
    <property type="match status" value="1"/>
</dbReference>
<dbReference type="InterPro" id="IPR050482">
    <property type="entry name" value="Sensor_HK_TwoCompSys"/>
</dbReference>
<dbReference type="InterPro" id="IPR011712">
    <property type="entry name" value="Sig_transdc_His_kin_sub3_dim/P"/>
</dbReference>
<dbReference type="SUPFAM" id="SSF55874">
    <property type="entry name" value="ATPase domain of HSP90 chaperone/DNA topoisomerase II/histidine kinase"/>
    <property type="match status" value="1"/>
</dbReference>
<evidence type="ECO:0000256" key="4">
    <source>
        <dbReference type="ARBA" id="ARBA00022679"/>
    </source>
</evidence>
<keyword evidence="4" id="KW-0808">Transferase</keyword>
<feature type="transmembrane region" description="Helical" evidence="10">
    <location>
        <begin position="21"/>
        <end position="39"/>
    </location>
</feature>
<evidence type="ECO:0000256" key="6">
    <source>
        <dbReference type="ARBA" id="ARBA00022777"/>
    </source>
</evidence>
<evidence type="ECO:0000256" key="7">
    <source>
        <dbReference type="ARBA" id="ARBA00022840"/>
    </source>
</evidence>
<dbReference type="Gene3D" id="1.20.5.1930">
    <property type="match status" value="1"/>
</dbReference>
<evidence type="ECO:0000256" key="8">
    <source>
        <dbReference type="ARBA" id="ARBA00023012"/>
    </source>
</evidence>
<keyword evidence="10" id="KW-0812">Transmembrane</keyword>
<comment type="caution">
    <text evidence="12">The sequence shown here is derived from an EMBL/GenBank/DDBJ whole genome shotgun (WGS) entry which is preliminary data.</text>
</comment>
<feature type="transmembrane region" description="Helical" evidence="10">
    <location>
        <begin position="116"/>
        <end position="134"/>
    </location>
</feature>
<keyword evidence="3" id="KW-0597">Phosphoprotein</keyword>